<dbReference type="InterPro" id="IPR009288">
    <property type="entry name" value="AIG2-like_dom"/>
</dbReference>
<accession>A0A4Z0C8R9</accession>
<evidence type="ECO:0000256" key="2">
    <source>
        <dbReference type="PIRSR" id="PIRSR639126-1"/>
    </source>
</evidence>
<keyword evidence="6" id="KW-1185">Reference proteome</keyword>
<dbReference type="PANTHER" id="PTHR12510:SF4">
    <property type="entry name" value="GAMMA-GLUTAMYLAMINECYCLOTRANSFERASE"/>
    <property type="match status" value="1"/>
</dbReference>
<dbReference type="InterPro" id="IPR036568">
    <property type="entry name" value="GGCT-like_sf"/>
</dbReference>
<dbReference type="EMBL" id="SMLK01000001">
    <property type="protein sequence ID" value="TFZ07691.1"/>
    <property type="molecule type" value="Genomic_DNA"/>
</dbReference>
<comment type="caution">
    <text evidence="5">The sequence shown here is derived from an EMBL/GenBank/DDBJ whole genome shotgun (WGS) entry which is preliminary data.</text>
</comment>
<proteinExistence type="inferred from homology"/>
<evidence type="ECO:0000313" key="6">
    <source>
        <dbReference type="Proteomes" id="UP000297839"/>
    </source>
</evidence>
<dbReference type="SUPFAM" id="SSF110857">
    <property type="entry name" value="Gamma-glutamyl cyclotransferase-like"/>
    <property type="match status" value="1"/>
</dbReference>
<protein>
    <recommendedName>
        <fullName evidence="3">Gamma-glutamylcyclotransferase family protein</fullName>
    </recommendedName>
</protein>
<evidence type="ECO:0000256" key="1">
    <source>
        <dbReference type="ARBA" id="ARBA00008861"/>
    </source>
</evidence>
<dbReference type="InterPro" id="IPR013024">
    <property type="entry name" value="GGCT-like"/>
</dbReference>
<dbReference type="GO" id="GO:0005829">
    <property type="term" value="C:cytosol"/>
    <property type="evidence" value="ECO:0007669"/>
    <property type="project" value="TreeGrafter"/>
</dbReference>
<dbReference type="CDD" id="cd06661">
    <property type="entry name" value="GGCT_like"/>
    <property type="match status" value="1"/>
</dbReference>
<feature type="active site" description="Proton acceptor" evidence="2">
    <location>
        <position position="80"/>
    </location>
</feature>
<dbReference type="Pfam" id="PF06094">
    <property type="entry name" value="GGACT"/>
    <property type="match status" value="1"/>
</dbReference>
<dbReference type="GO" id="GO:0016740">
    <property type="term" value="F:transferase activity"/>
    <property type="evidence" value="ECO:0007669"/>
    <property type="project" value="UniProtKB-KW"/>
</dbReference>
<reference evidence="5 6" key="1">
    <citation type="submission" date="2019-03" db="EMBL/GenBank/DDBJ databases">
        <title>Ramlibacter sp. 18x22-1, whole genome shotgun sequence.</title>
        <authorList>
            <person name="Zhang X."/>
            <person name="Feng G."/>
            <person name="Zhu H."/>
        </authorList>
    </citation>
    <scope>NUCLEOTIDE SEQUENCE [LARGE SCALE GENOMIC DNA]</scope>
    <source>
        <strain evidence="5 6">18x22-1</strain>
    </source>
</reference>
<dbReference type="OrthoDB" id="8538589at2"/>
<feature type="domain" description="Gamma-glutamylcyclotransferase AIG2-like" evidence="4">
    <location>
        <begin position="7"/>
        <end position="113"/>
    </location>
</feature>
<organism evidence="5 6">
    <name type="scientific">Ramlibacter humi</name>
    <dbReference type="NCBI Taxonomy" id="2530451"/>
    <lineage>
        <taxon>Bacteria</taxon>
        <taxon>Pseudomonadati</taxon>
        <taxon>Pseudomonadota</taxon>
        <taxon>Betaproteobacteria</taxon>
        <taxon>Burkholderiales</taxon>
        <taxon>Comamonadaceae</taxon>
        <taxon>Ramlibacter</taxon>
    </lineage>
</organism>
<dbReference type="RefSeq" id="WP_135247628.1">
    <property type="nucleotide sequence ID" value="NZ_SMLK01000001.1"/>
</dbReference>
<dbReference type="InterPro" id="IPR039126">
    <property type="entry name" value="GGACT"/>
</dbReference>
<evidence type="ECO:0000313" key="5">
    <source>
        <dbReference type="EMBL" id="TFZ07691.1"/>
    </source>
</evidence>
<gene>
    <name evidence="5" type="ORF">EZ216_00565</name>
</gene>
<dbReference type="Proteomes" id="UP000297839">
    <property type="component" value="Unassembled WGS sequence"/>
</dbReference>
<dbReference type="GO" id="GO:0061929">
    <property type="term" value="F:gamma-glutamylaminecyclotransferase activity"/>
    <property type="evidence" value="ECO:0007669"/>
    <property type="project" value="InterPro"/>
</dbReference>
<comment type="similarity">
    <text evidence="1 3">Belongs to the gamma-glutamylcyclotransferase family.</text>
</comment>
<evidence type="ECO:0000259" key="4">
    <source>
        <dbReference type="Pfam" id="PF06094"/>
    </source>
</evidence>
<dbReference type="AlphaFoldDB" id="A0A4Z0C8R9"/>
<dbReference type="PANTHER" id="PTHR12510">
    <property type="entry name" value="TROPONIN C-AKIN-1 PROTEIN"/>
    <property type="match status" value="1"/>
</dbReference>
<dbReference type="Gene3D" id="3.10.490.10">
    <property type="entry name" value="Gamma-glutamyl cyclotransferase-like"/>
    <property type="match status" value="1"/>
</dbReference>
<keyword evidence="5" id="KW-0808">Transferase</keyword>
<evidence type="ECO:0000256" key="3">
    <source>
        <dbReference type="RuleBase" id="RU367036"/>
    </source>
</evidence>
<sequence length="141" mass="15821">MAASHLVFVFGTLKEDFPNHATNRGVRVPGIFRTCTPYPLYLVGERHSPWMVDLPGQGHPVNGQLFRVDDETLAAMDRLERVSEPDGYRRVLLDFEGGEPPGRRQAHVYLKPAGQLTPSDIRVGPLAEYSLEHAALYRPRS</sequence>
<name>A0A4Z0C8R9_9BURK</name>